<dbReference type="GO" id="GO:0006508">
    <property type="term" value="P:proteolysis"/>
    <property type="evidence" value="ECO:0007669"/>
    <property type="project" value="UniProtKB-KW"/>
</dbReference>
<dbReference type="OrthoDB" id="443318at2759"/>
<evidence type="ECO:0000256" key="3">
    <source>
        <dbReference type="ARBA" id="ARBA00022670"/>
    </source>
</evidence>
<name>C4JN90_UNCRE</name>
<dbReference type="Gene3D" id="3.40.50.1820">
    <property type="entry name" value="alpha/beta hydrolase"/>
    <property type="match status" value="1"/>
</dbReference>
<keyword evidence="2" id="KW-0121">Carboxypeptidase</keyword>
<dbReference type="GeneID" id="8437145"/>
<dbReference type="InterPro" id="IPR029058">
    <property type="entry name" value="AB_hydrolase_fold"/>
</dbReference>
<evidence type="ECO:0000256" key="4">
    <source>
        <dbReference type="ARBA" id="ARBA00022729"/>
    </source>
</evidence>
<dbReference type="Proteomes" id="UP000002058">
    <property type="component" value="Unassembled WGS sequence"/>
</dbReference>
<feature type="signal peptide" evidence="7">
    <location>
        <begin position="1"/>
        <end position="19"/>
    </location>
</feature>
<comment type="similarity">
    <text evidence="1">Belongs to the peptidase S10 family.</text>
</comment>
<evidence type="ECO:0000256" key="1">
    <source>
        <dbReference type="ARBA" id="ARBA00009431"/>
    </source>
</evidence>
<feature type="chain" id="PRO_5002939320" description="Carboxypeptidase S1" evidence="7">
    <location>
        <begin position="20"/>
        <end position="620"/>
    </location>
</feature>
<dbReference type="eggNOG" id="KOG1282">
    <property type="taxonomic scope" value="Eukaryota"/>
</dbReference>
<dbReference type="STRING" id="336963.C4JN90"/>
<dbReference type="VEuPathDB" id="FungiDB:UREG_04296"/>
<keyword evidence="6" id="KW-0325">Glycoprotein</keyword>
<evidence type="ECO:0000256" key="7">
    <source>
        <dbReference type="SAM" id="SignalP"/>
    </source>
</evidence>
<sequence length="620" mass="69368">MRVCTQFSIPLLLAHTVAAKYFPPTPKDLTVVESKFQEGVTLSYKQTNICETTEGVRSFTGYVHLPPHSLDGVDVYQNYDINTFFWYFEARNDPENAPLTIWINGGPGSSSMIGLFQEHGPCSVNNDSSTTTPNPWSWNNKVNMLYIDQPNQVGFSYDTVTNVSVNTRSIRPSQQLQPTDYSDGVPEQNNTFFVGTASTQNGNFSANTTMNAARSLWHFAQVWFQEFPEYKSNNDRVSMWTETYGGRYGPAFSAFVLDQNERIRNGTITTEGQKHIINFDSLGIINGCIDYLTQALSYPRYSYNNTYGIQLINETVYNTAIQDFDGPGGNREKIANCRRLAAEGDPNMYGHNDTINEACRTVPRLEGYYLQGGRGYYDIGHLAVDPFPPNYYLGYLSQAHVQEAMGVPVNFTSLARGGYLGFGATGDYIRTDARGYLGDIGYLLDSGVKVALIYGDRDYACNWIGGEDVSLAVEYSDSDRFRAAGYADIHTNDSYIGGQVRQYGNFSFSRIYQSGLQVPAYQPETAYELFTRVHSNRDIATGEIDTAREVTYSTSGSSTTFQVKNEVPPLPDPECYILQFGTCTTQQIYNVGNGTGLVRNYILIDDDDDATPVRPVQHRW</sequence>
<evidence type="ECO:0008006" key="10">
    <source>
        <dbReference type="Google" id="ProtNLM"/>
    </source>
</evidence>
<evidence type="ECO:0000256" key="5">
    <source>
        <dbReference type="ARBA" id="ARBA00022801"/>
    </source>
</evidence>
<keyword evidence="9" id="KW-1185">Reference proteome</keyword>
<organism evidence="8 9">
    <name type="scientific">Uncinocarpus reesii (strain UAMH 1704)</name>
    <dbReference type="NCBI Taxonomy" id="336963"/>
    <lineage>
        <taxon>Eukaryota</taxon>
        <taxon>Fungi</taxon>
        <taxon>Dikarya</taxon>
        <taxon>Ascomycota</taxon>
        <taxon>Pezizomycotina</taxon>
        <taxon>Eurotiomycetes</taxon>
        <taxon>Eurotiomycetidae</taxon>
        <taxon>Onygenales</taxon>
        <taxon>Onygenaceae</taxon>
        <taxon>Uncinocarpus</taxon>
    </lineage>
</organism>
<dbReference type="OMA" id="PASTWHI"/>
<dbReference type="GO" id="GO:0000324">
    <property type="term" value="C:fungal-type vacuole"/>
    <property type="evidence" value="ECO:0007669"/>
    <property type="project" value="TreeGrafter"/>
</dbReference>
<proteinExistence type="inferred from homology"/>
<dbReference type="InParanoid" id="C4JN90"/>
<evidence type="ECO:0000313" key="9">
    <source>
        <dbReference type="Proteomes" id="UP000002058"/>
    </source>
</evidence>
<dbReference type="KEGG" id="ure:UREG_04296"/>
<evidence type="ECO:0000256" key="2">
    <source>
        <dbReference type="ARBA" id="ARBA00022645"/>
    </source>
</evidence>
<reference evidence="9" key="1">
    <citation type="journal article" date="2009" name="Genome Res.">
        <title>Comparative genomic analyses of the human fungal pathogens Coccidioides and their relatives.</title>
        <authorList>
            <person name="Sharpton T.J."/>
            <person name="Stajich J.E."/>
            <person name="Rounsley S.D."/>
            <person name="Gardner M.J."/>
            <person name="Wortman J.R."/>
            <person name="Jordar V.S."/>
            <person name="Maiti R."/>
            <person name="Kodira C.D."/>
            <person name="Neafsey D.E."/>
            <person name="Zeng Q."/>
            <person name="Hung C.-Y."/>
            <person name="McMahan C."/>
            <person name="Muszewska A."/>
            <person name="Grynberg M."/>
            <person name="Mandel M.A."/>
            <person name="Kellner E.M."/>
            <person name="Barker B.M."/>
            <person name="Galgiani J.N."/>
            <person name="Orbach M.J."/>
            <person name="Kirkland T.N."/>
            <person name="Cole G.T."/>
            <person name="Henn M.R."/>
            <person name="Birren B.W."/>
            <person name="Taylor J.W."/>
        </authorList>
    </citation>
    <scope>NUCLEOTIDE SEQUENCE [LARGE SCALE GENOMIC DNA]</scope>
    <source>
        <strain evidence="9">UAMH 1704</strain>
    </source>
</reference>
<keyword evidence="3" id="KW-0645">Protease</keyword>
<dbReference type="Pfam" id="PF00450">
    <property type="entry name" value="Peptidase_S10"/>
    <property type="match status" value="1"/>
</dbReference>
<accession>C4JN90</accession>
<keyword evidence="4 7" id="KW-0732">Signal</keyword>
<evidence type="ECO:0000256" key="6">
    <source>
        <dbReference type="ARBA" id="ARBA00023180"/>
    </source>
</evidence>
<dbReference type="PANTHER" id="PTHR11802">
    <property type="entry name" value="SERINE PROTEASE FAMILY S10 SERINE CARBOXYPEPTIDASE"/>
    <property type="match status" value="1"/>
</dbReference>
<dbReference type="RefSeq" id="XP_002544779.1">
    <property type="nucleotide sequence ID" value="XM_002544733.1"/>
</dbReference>
<dbReference type="MEROPS" id="S10.A48"/>
<dbReference type="SUPFAM" id="SSF53474">
    <property type="entry name" value="alpha/beta-Hydrolases"/>
    <property type="match status" value="1"/>
</dbReference>
<protein>
    <recommendedName>
        <fullName evidence="10">Carboxypeptidase S1</fullName>
    </recommendedName>
</protein>
<dbReference type="PRINTS" id="PR00724">
    <property type="entry name" value="CRBOXYPTASEC"/>
</dbReference>
<dbReference type="GO" id="GO:0004185">
    <property type="term" value="F:serine-type carboxypeptidase activity"/>
    <property type="evidence" value="ECO:0007669"/>
    <property type="project" value="InterPro"/>
</dbReference>
<evidence type="ECO:0000313" key="8">
    <source>
        <dbReference type="EMBL" id="EEP79450.1"/>
    </source>
</evidence>
<dbReference type="HOGENOM" id="CLU_008523_10_3_1"/>
<dbReference type="EMBL" id="CH476616">
    <property type="protein sequence ID" value="EEP79450.1"/>
    <property type="molecule type" value="Genomic_DNA"/>
</dbReference>
<dbReference type="InterPro" id="IPR001563">
    <property type="entry name" value="Peptidase_S10"/>
</dbReference>
<dbReference type="AlphaFoldDB" id="C4JN90"/>
<gene>
    <name evidence="8" type="ORF">UREG_04296</name>
</gene>
<keyword evidence="5" id="KW-0378">Hydrolase</keyword>
<dbReference type="PANTHER" id="PTHR11802:SF189">
    <property type="entry name" value="CARBOXYPEPTIDASE"/>
    <property type="match status" value="1"/>
</dbReference>